<dbReference type="EMBL" id="SLXE01000001">
    <property type="protein sequence ID" value="TCP10475.1"/>
    <property type="molecule type" value="Genomic_DNA"/>
</dbReference>
<dbReference type="InterPro" id="IPR006058">
    <property type="entry name" value="2Fe2S_fd_BS"/>
</dbReference>
<evidence type="ECO:0000313" key="3">
    <source>
        <dbReference type="Proteomes" id="UP000294721"/>
    </source>
</evidence>
<sequence>MQIHFHPRAAVLPNRLWQAMLQRLNPSMTLITTNDKIFELQAGETLLDGLERTGHEVEYQCRSGYCGACRVKLRAGKVDYDELPLAFVGPNEVLPCCCRVSGPIEIDCRVRVQERDLFDSDLFENQ</sequence>
<dbReference type="InterPro" id="IPR012675">
    <property type="entry name" value="Beta-grasp_dom_sf"/>
</dbReference>
<dbReference type="Proteomes" id="UP000294721">
    <property type="component" value="Unassembled WGS sequence"/>
</dbReference>
<evidence type="ECO:0000313" key="2">
    <source>
        <dbReference type="EMBL" id="TCP10475.1"/>
    </source>
</evidence>
<accession>A0ABY2C5J5</accession>
<dbReference type="SUPFAM" id="SSF54292">
    <property type="entry name" value="2Fe-2S ferredoxin-like"/>
    <property type="match status" value="1"/>
</dbReference>
<dbReference type="InterPro" id="IPR001041">
    <property type="entry name" value="2Fe-2S_ferredoxin-type"/>
</dbReference>
<dbReference type="PROSITE" id="PS51085">
    <property type="entry name" value="2FE2S_FER_2"/>
    <property type="match status" value="1"/>
</dbReference>
<dbReference type="Gene3D" id="3.10.20.30">
    <property type="match status" value="1"/>
</dbReference>
<dbReference type="CDD" id="cd00207">
    <property type="entry name" value="fer2"/>
    <property type="match status" value="1"/>
</dbReference>
<proteinExistence type="predicted"/>
<protein>
    <submittedName>
        <fullName evidence="2">Ferredoxin</fullName>
    </submittedName>
</protein>
<feature type="domain" description="2Fe-2S ferredoxin-type" evidence="1">
    <location>
        <begin position="26"/>
        <end position="116"/>
    </location>
</feature>
<dbReference type="Pfam" id="PF00111">
    <property type="entry name" value="Fer2"/>
    <property type="match status" value="1"/>
</dbReference>
<reference evidence="2 3" key="1">
    <citation type="submission" date="2019-03" db="EMBL/GenBank/DDBJ databases">
        <title>Genomic Encyclopedia of Type Strains, Phase IV (KMG-IV): sequencing the most valuable type-strain genomes for metagenomic binning, comparative biology and taxonomic classification.</title>
        <authorList>
            <person name="Goeker M."/>
        </authorList>
    </citation>
    <scope>NUCLEOTIDE SEQUENCE [LARGE SCALE GENOMIC DNA]</scope>
    <source>
        <strain evidence="2 3">DSM 17474</strain>
    </source>
</reference>
<gene>
    <name evidence="2" type="ORF">EV680_101140</name>
</gene>
<dbReference type="PROSITE" id="PS00197">
    <property type="entry name" value="2FE2S_FER_1"/>
    <property type="match status" value="1"/>
</dbReference>
<evidence type="ECO:0000259" key="1">
    <source>
        <dbReference type="PROSITE" id="PS51085"/>
    </source>
</evidence>
<organism evidence="2 3">
    <name type="scientific">Uruburuella suis</name>
    <dbReference type="NCBI Taxonomy" id="252130"/>
    <lineage>
        <taxon>Bacteria</taxon>
        <taxon>Pseudomonadati</taxon>
        <taxon>Pseudomonadota</taxon>
        <taxon>Betaproteobacteria</taxon>
        <taxon>Neisseriales</taxon>
        <taxon>Neisseriaceae</taxon>
        <taxon>Uruburuella</taxon>
    </lineage>
</organism>
<keyword evidence="3" id="KW-1185">Reference proteome</keyword>
<comment type="caution">
    <text evidence="2">The sequence shown here is derived from an EMBL/GenBank/DDBJ whole genome shotgun (WGS) entry which is preliminary data.</text>
</comment>
<dbReference type="NCBIfam" id="NF007985">
    <property type="entry name" value="PRK10713.1"/>
    <property type="match status" value="1"/>
</dbReference>
<name>A0ABY2C5J5_9NEIS</name>
<dbReference type="InterPro" id="IPR036010">
    <property type="entry name" value="2Fe-2S_ferredoxin-like_sf"/>
</dbReference>